<accession>A0AAD9VI00</accession>
<comment type="caution">
    <text evidence="3">The sequence shown here is derived from an EMBL/GenBank/DDBJ whole genome shotgun (WGS) entry which is preliminary data.</text>
</comment>
<evidence type="ECO:0000313" key="3">
    <source>
        <dbReference type="EMBL" id="KAK2575401.1"/>
    </source>
</evidence>
<proteinExistence type="predicted"/>
<gene>
    <name evidence="3" type="ORF">KPH14_008317</name>
</gene>
<evidence type="ECO:0000313" key="4">
    <source>
        <dbReference type="Proteomes" id="UP001258017"/>
    </source>
</evidence>
<organism evidence="3 4">
    <name type="scientific">Odynerus spinipes</name>
    <dbReference type="NCBI Taxonomy" id="1348599"/>
    <lineage>
        <taxon>Eukaryota</taxon>
        <taxon>Metazoa</taxon>
        <taxon>Ecdysozoa</taxon>
        <taxon>Arthropoda</taxon>
        <taxon>Hexapoda</taxon>
        <taxon>Insecta</taxon>
        <taxon>Pterygota</taxon>
        <taxon>Neoptera</taxon>
        <taxon>Endopterygota</taxon>
        <taxon>Hymenoptera</taxon>
        <taxon>Apocrita</taxon>
        <taxon>Aculeata</taxon>
        <taxon>Vespoidea</taxon>
        <taxon>Vespidae</taxon>
        <taxon>Eumeninae</taxon>
        <taxon>Odynerus</taxon>
    </lineage>
</organism>
<evidence type="ECO:0000256" key="1">
    <source>
        <dbReference type="SAM" id="MobiDB-lite"/>
    </source>
</evidence>
<feature type="region of interest" description="Disordered" evidence="1">
    <location>
        <begin position="43"/>
        <end position="78"/>
    </location>
</feature>
<evidence type="ECO:0008006" key="5">
    <source>
        <dbReference type="Google" id="ProtNLM"/>
    </source>
</evidence>
<reference evidence="3" key="1">
    <citation type="submission" date="2021-08" db="EMBL/GenBank/DDBJ databases">
        <authorList>
            <person name="Misof B."/>
            <person name="Oliver O."/>
            <person name="Podsiadlowski L."/>
            <person name="Donath A."/>
            <person name="Peters R."/>
            <person name="Mayer C."/>
            <person name="Rust J."/>
            <person name="Gunkel S."/>
            <person name="Lesny P."/>
            <person name="Martin S."/>
            <person name="Oeyen J.P."/>
            <person name="Petersen M."/>
            <person name="Panagiotis P."/>
            <person name="Wilbrandt J."/>
            <person name="Tanja T."/>
        </authorList>
    </citation>
    <scope>NUCLEOTIDE SEQUENCE</scope>
    <source>
        <strain evidence="3">GBR_01_08_01A</strain>
        <tissue evidence="3">Thorax + abdomen</tissue>
    </source>
</reference>
<feature type="compositionally biased region" description="Low complexity" evidence="1">
    <location>
        <begin position="47"/>
        <end position="60"/>
    </location>
</feature>
<protein>
    <recommendedName>
        <fullName evidence="5">Secreted protein</fullName>
    </recommendedName>
</protein>
<dbReference type="Proteomes" id="UP001258017">
    <property type="component" value="Unassembled WGS sequence"/>
</dbReference>
<evidence type="ECO:0000256" key="2">
    <source>
        <dbReference type="SAM" id="SignalP"/>
    </source>
</evidence>
<sequence>MMAAFMIASSTMDLCLSTVVAMCRAFASTSTDVTNWSVTRLGGGDPSTATSTASSSSVAPFLPPFPSVPPTDRFAESK</sequence>
<dbReference type="AlphaFoldDB" id="A0AAD9VI00"/>
<keyword evidence="2" id="KW-0732">Signal</keyword>
<dbReference type="EMBL" id="JAIFRP010004416">
    <property type="protein sequence ID" value="KAK2575401.1"/>
    <property type="molecule type" value="Genomic_DNA"/>
</dbReference>
<feature type="chain" id="PRO_5042086056" description="Secreted protein" evidence="2">
    <location>
        <begin position="18"/>
        <end position="78"/>
    </location>
</feature>
<reference evidence="3" key="2">
    <citation type="journal article" date="2023" name="Commun. Biol.">
        <title>Intrasexual cuticular hydrocarbon dimorphism in a wasp sheds light on hydrocarbon biosynthesis genes in Hymenoptera.</title>
        <authorList>
            <person name="Moris V.C."/>
            <person name="Podsiadlowski L."/>
            <person name="Martin S."/>
            <person name="Oeyen J.P."/>
            <person name="Donath A."/>
            <person name="Petersen M."/>
            <person name="Wilbrandt J."/>
            <person name="Misof B."/>
            <person name="Liedtke D."/>
            <person name="Thamm M."/>
            <person name="Scheiner R."/>
            <person name="Schmitt T."/>
            <person name="Niehuis O."/>
        </authorList>
    </citation>
    <scope>NUCLEOTIDE SEQUENCE</scope>
    <source>
        <strain evidence="3">GBR_01_08_01A</strain>
    </source>
</reference>
<feature type="signal peptide" evidence="2">
    <location>
        <begin position="1"/>
        <end position="17"/>
    </location>
</feature>
<keyword evidence="4" id="KW-1185">Reference proteome</keyword>
<name>A0AAD9VI00_9HYME</name>